<protein>
    <submittedName>
        <fullName evidence="2">Uncharacterized protein</fullName>
    </submittedName>
</protein>
<evidence type="ECO:0000256" key="1">
    <source>
        <dbReference type="SAM" id="MobiDB-lite"/>
    </source>
</evidence>
<proteinExistence type="predicted"/>
<dbReference type="EMBL" id="SRPW01001217">
    <property type="protein sequence ID" value="KAG6004607.1"/>
    <property type="molecule type" value="Genomic_DNA"/>
</dbReference>
<gene>
    <name evidence="2" type="ORF">E4U43_000710</name>
</gene>
<reference evidence="2" key="1">
    <citation type="journal article" date="2020" name="bioRxiv">
        <title>Whole genome comparisons of ergot fungi reveals the divergence and evolution of species within the genus Claviceps are the result of varying mechanisms driving genome evolution and host range expansion.</title>
        <authorList>
            <person name="Wyka S.A."/>
            <person name="Mondo S.J."/>
            <person name="Liu M."/>
            <person name="Dettman J."/>
            <person name="Nalam V."/>
            <person name="Broders K.D."/>
        </authorList>
    </citation>
    <scope>NUCLEOTIDE SEQUENCE</scope>
    <source>
        <strain evidence="2">CCC 602</strain>
    </source>
</reference>
<name>A0A9P7SZY0_9HYPO</name>
<evidence type="ECO:0000313" key="3">
    <source>
        <dbReference type="Proteomes" id="UP000748025"/>
    </source>
</evidence>
<accession>A0A9P7SZY0</accession>
<organism evidence="2 3">
    <name type="scientific">Claviceps pusilla</name>
    <dbReference type="NCBI Taxonomy" id="123648"/>
    <lineage>
        <taxon>Eukaryota</taxon>
        <taxon>Fungi</taxon>
        <taxon>Dikarya</taxon>
        <taxon>Ascomycota</taxon>
        <taxon>Pezizomycotina</taxon>
        <taxon>Sordariomycetes</taxon>
        <taxon>Hypocreomycetidae</taxon>
        <taxon>Hypocreales</taxon>
        <taxon>Clavicipitaceae</taxon>
        <taxon>Claviceps</taxon>
    </lineage>
</organism>
<comment type="caution">
    <text evidence="2">The sequence shown here is derived from an EMBL/GenBank/DDBJ whole genome shotgun (WGS) entry which is preliminary data.</text>
</comment>
<dbReference type="OrthoDB" id="4586300at2759"/>
<dbReference type="Proteomes" id="UP000748025">
    <property type="component" value="Unassembled WGS sequence"/>
</dbReference>
<dbReference type="AlphaFoldDB" id="A0A9P7SZY0"/>
<feature type="region of interest" description="Disordered" evidence="1">
    <location>
        <begin position="278"/>
        <end position="309"/>
    </location>
</feature>
<keyword evidence="3" id="KW-1185">Reference proteome</keyword>
<sequence length="309" mass="35078">MDSQALQEQTNMVMHSVISSGSYSPMALGRLPQPVPSDLPPGMDAKVFTFQDAFEDLLVASKGQKLPDIRTRYQQRQLLRNMFPNGEPAWFWLRRLESQGLVRPLDPFTFIGIRQPHWPIFHEERHVKDAEARESAQGEDTIASSGLFEKMRRAITDLERGMFRDSPELDDARRVDERKQRDGPNNFAEFFSEISSGFNESQSSWDTFLKNVVQGGTGGGIHDKNQLSTLADRDKKDVVTTEEEHVDRFGYLHKTVTRKTLDAEGREVGLETYVTIRPADEHINNADNEGNNQQGPPETQNSAKASTWK</sequence>
<feature type="compositionally biased region" description="Polar residues" evidence="1">
    <location>
        <begin position="285"/>
        <end position="309"/>
    </location>
</feature>
<evidence type="ECO:0000313" key="2">
    <source>
        <dbReference type="EMBL" id="KAG6004607.1"/>
    </source>
</evidence>